<feature type="transmembrane region" description="Helical" evidence="1">
    <location>
        <begin position="71"/>
        <end position="92"/>
    </location>
</feature>
<accession>A0ABS4HDH0</accession>
<dbReference type="RefSeq" id="WP_209480221.1">
    <property type="nucleotide sequence ID" value="NZ_JAGGKK010000007.1"/>
</dbReference>
<protein>
    <submittedName>
        <fullName evidence="2">DCC family thiol-disulfide oxidoreductase YuxK</fullName>
    </submittedName>
</protein>
<evidence type="ECO:0000313" key="2">
    <source>
        <dbReference type="EMBL" id="MBP1948674.1"/>
    </source>
</evidence>
<organism evidence="2 3">
    <name type="scientific">Virgibacillus litoralis</name>
    <dbReference type="NCBI Taxonomy" id="578221"/>
    <lineage>
        <taxon>Bacteria</taxon>
        <taxon>Bacillati</taxon>
        <taxon>Bacillota</taxon>
        <taxon>Bacilli</taxon>
        <taxon>Bacillales</taxon>
        <taxon>Bacillaceae</taxon>
        <taxon>Virgibacillus</taxon>
    </lineage>
</organism>
<keyword evidence="1" id="KW-0812">Transmembrane</keyword>
<dbReference type="Pfam" id="PF04134">
    <property type="entry name" value="DCC1-like"/>
    <property type="match status" value="1"/>
</dbReference>
<keyword evidence="1" id="KW-0472">Membrane</keyword>
<name>A0ABS4HDH0_9BACI</name>
<dbReference type="EMBL" id="JAGGKK010000007">
    <property type="protein sequence ID" value="MBP1948674.1"/>
    <property type="molecule type" value="Genomic_DNA"/>
</dbReference>
<comment type="caution">
    <text evidence="2">The sequence shown here is derived from an EMBL/GenBank/DDBJ whole genome shotgun (WGS) entry which is preliminary data.</text>
</comment>
<reference evidence="2 3" key="1">
    <citation type="submission" date="2021-03" db="EMBL/GenBank/DDBJ databases">
        <title>Genomic Encyclopedia of Type Strains, Phase IV (KMG-IV): sequencing the most valuable type-strain genomes for metagenomic binning, comparative biology and taxonomic classification.</title>
        <authorList>
            <person name="Goeker M."/>
        </authorList>
    </citation>
    <scope>NUCLEOTIDE SEQUENCE [LARGE SCALE GENOMIC DNA]</scope>
    <source>
        <strain evidence="2 3">DSM 21085</strain>
    </source>
</reference>
<keyword evidence="3" id="KW-1185">Reference proteome</keyword>
<gene>
    <name evidence="2" type="ORF">J2Z82_001610</name>
</gene>
<proteinExistence type="predicted"/>
<dbReference type="Proteomes" id="UP001519328">
    <property type="component" value="Unassembled WGS sequence"/>
</dbReference>
<sequence>MIIYFDSYCKMCTSSSIFWKKIDWRNQLSFESFRTIENYPKAMEESLHVYHQKKWFEGFDAIIEVSKKLPLMWVLLPIMYLFKWIGLGDFTYKKIARNRRLVPVNQCDHDGCRINSE</sequence>
<keyword evidence="1" id="KW-1133">Transmembrane helix</keyword>
<evidence type="ECO:0000313" key="3">
    <source>
        <dbReference type="Proteomes" id="UP001519328"/>
    </source>
</evidence>
<evidence type="ECO:0000256" key="1">
    <source>
        <dbReference type="SAM" id="Phobius"/>
    </source>
</evidence>
<dbReference type="InterPro" id="IPR007263">
    <property type="entry name" value="DCC1-like"/>
</dbReference>